<feature type="compositionally biased region" description="Basic and acidic residues" evidence="1">
    <location>
        <begin position="111"/>
        <end position="120"/>
    </location>
</feature>
<protein>
    <submittedName>
        <fullName evidence="2">Phosphotyrosine interaction domain (PTB/PID)</fullName>
    </submittedName>
</protein>
<feature type="region of interest" description="Disordered" evidence="1">
    <location>
        <begin position="1"/>
        <end position="25"/>
    </location>
</feature>
<keyword evidence="3" id="KW-1185">Reference proteome</keyword>
<reference evidence="2 3" key="1">
    <citation type="submission" date="2023-09" db="EMBL/GenBank/DDBJ databases">
        <title>Nesidiocoris tenuis whole genome shotgun sequence.</title>
        <authorList>
            <person name="Shibata T."/>
            <person name="Shimoda M."/>
            <person name="Kobayashi T."/>
            <person name="Uehara T."/>
        </authorList>
    </citation>
    <scope>NUCLEOTIDE SEQUENCE [LARGE SCALE GENOMIC DNA]</scope>
    <source>
        <strain evidence="2 3">Japan</strain>
    </source>
</reference>
<name>A0ABN7B266_9HEMI</name>
<feature type="compositionally biased region" description="Basic and acidic residues" evidence="1">
    <location>
        <begin position="129"/>
        <end position="138"/>
    </location>
</feature>
<feature type="region of interest" description="Disordered" evidence="1">
    <location>
        <begin position="73"/>
        <end position="173"/>
    </location>
</feature>
<evidence type="ECO:0000313" key="3">
    <source>
        <dbReference type="Proteomes" id="UP001307889"/>
    </source>
</evidence>
<gene>
    <name evidence="2" type="ORF">NTJ_11138</name>
</gene>
<dbReference type="Proteomes" id="UP001307889">
    <property type="component" value="Chromosome 9"/>
</dbReference>
<evidence type="ECO:0000313" key="2">
    <source>
        <dbReference type="EMBL" id="BES98328.1"/>
    </source>
</evidence>
<proteinExistence type="predicted"/>
<dbReference type="EMBL" id="AP028917">
    <property type="protein sequence ID" value="BES98328.1"/>
    <property type="molecule type" value="Genomic_DNA"/>
</dbReference>
<evidence type="ECO:0000256" key="1">
    <source>
        <dbReference type="SAM" id="MobiDB-lite"/>
    </source>
</evidence>
<accession>A0ABN7B266</accession>
<organism evidence="2 3">
    <name type="scientific">Nesidiocoris tenuis</name>
    <dbReference type="NCBI Taxonomy" id="355587"/>
    <lineage>
        <taxon>Eukaryota</taxon>
        <taxon>Metazoa</taxon>
        <taxon>Ecdysozoa</taxon>
        <taxon>Arthropoda</taxon>
        <taxon>Hexapoda</taxon>
        <taxon>Insecta</taxon>
        <taxon>Pterygota</taxon>
        <taxon>Neoptera</taxon>
        <taxon>Paraneoptera</taxon>
        <taxon>Hemiptera</taxon>
        <taxon>Heteroptera</taxon>
        <taxon>Panheteroptera</taxon>
        <taxon>Cimicomorpha</taxon>
        <taxon>Miridae</taxon>
        <taxon>Dicyphina</taxon>
        <taxon>Nesidiocoris</taxon>
    </lineage>
</organism>
<sequence length="173" mass="18810">MMGDVGGSLYPLPPELGGGGPSGGAYLPAPLSNSYYNILTAGAPLVHHPPPSPDYLQRLRAYYAYVQQQQLRPNSASFPGTPILPHRSPPLPSEQPPARPAGADDAFIRPLGDDESKSRGQDVAGSLEPEFRNLRLQDSRPTFIQRSTSEKVPNRSELMSQVNRAAWARHTTK</sequence>
<feature type="compositionally biased region" description="Pro residues" evidence="1">
    <location>
        <begin position="87"/>
        <end position="99"/>
    </location>
</feature>